<sequence length="131" mass="14047">MEDPVDITLATYEAAAGTYVDVSARPGPTVPGFLDRRVALIGEGMVLEVGSGPGRDADHLPTHGLRVVRTDSTRAFVERLRARGPDVRLLDARTDPLGGPYRGGLADAVLLRLSRSGFEDSFGPHRRGPSR</sequence>
<dbReference type="InterPro" id="IPR029063">
    <property type="entry name" value="SAM-dependent_MTases_sf"/>
</dbReference>
<evidence type="ECO:0000259" key="1">
    <source>
        <dbReference type="Pfam" id="PF08241"/>
    </source>
</evidence>
<proteinExistence type="predicted"/>
<dbReference type="InterPro" id="IPR013216">
    <property type="entry name" value="Methyltransf_11"/>
</dbReference>
<evidence type="ECO:0000313" key="2">
    <source>
        <dbReference type="EMBL" id="GAA3597121.1"/>
    </source>
</evidence>
<evidence type="ECO:0000313" key="3">
    <source>
        <dbReference type="Proteomes" id="UP001501074"/>
    </source>
</evidence>
<dbReference type="SUPFAM" id="SSF53335">
    <property type="entry name" value="S-adenosyl-L-methionine-dependent methyltransferases"/>
    <property type="match status" value="1"/>
</dbReference>
<protein>
    <recommendedName>
        <fullName evidence="1">Methyltransferase type 11 domain-containing protein</fullName>
    </recommendedName>
</protein>
<keyword evidence="3" id="KW-1185">Reference proteome</keyword>
<dbReference type="RefSeq" id="WP_231489422.1">
    <property type="nucleotide sequence ID" value="NZ_BAAAZO010000002.1"/>
</dbReference>
<accession>A0ABP6Z5K1</accession>
<reference evidence="3" key="1">
    <citation type="journal article" date="2019" name="Int. J. Syst. Evol. Microbiol.">
        <title>The Global Catalogue of Microorganisms (GCM) 10K type strain sequencing project: providing services to taxonomists for standard genome sequencing and annotation.</title>
        <authorList>
            <consortium name="The Broad Institute Genomics Platform"/>
            <consortium name="The Broad Institute Genome Sequencing Center for Infectious Disease"/>
            <person name="Wu L."/>
            <person name="Ma J."/>
        </authorList>
    </citation>
    <scope>NUCLEOTIDE SEQUENCE [LARGE SCALE GENOMIC DNA]</scope>
    <source>
        <strain evidence="3">JCM 16902</strain>
    </source>
</reference>
<name>A0ABP6Z5K1_9ACTN</name>
<comment type="caution">
    <text evidence="2">The sequence shown here is derived from an EMBL/GenBank/DDBJ whole genome shotgun (WGS) entry which is preliminary data.</text>
</comment>
<dbReference type="Proteomes" id="UP001501074">
    <property type="component" value="Unassembled WGS sequence"/>
</dbReference>
<feature type="domain" description="Methyltransferase type 11" evidence="1">
    <location>
        <begin position="47"/>
        <end position="113"/>
    </location>
</feature>
<dbReference type="EMBL" id="BAAAZO010000002">
    <property type="protein sequence ID" value="GAA3597121.1"/>
    <property type="molecule type" value="Genomic_DNA"/>
</dbReference>
<dbReference type="Gene3D" id="3.40.50.150">
    <property type="entry name" value="Vaccinia Virus protein VP39"/>
    <property type="match status" value="1"/>
</dbReference>
<gene>
    <name evidence="2" type="ORF">GCM10022223_10390</name>
</gene>
<organism evidence="2 3">
    <name type="scientific">Kineosporia mesophila</name>
    <dbReference type="NCBI Taxonomy" id="566012"/>
    <lineage>
        <taxon>Bacteria</taxon>
        <taxon>Bacillati</taxon>
        <taxon>Actinomycetota</taxon>
        <taxon>Actinomycetes</taxon>
        <taxon>Kineosporiales</taxon>
        <taxon>Kineosporiaceae</taxon>
        <taxon>Kineosporia</taxon>
    </lineage>
</organism>
<dbReference type="Pfam" id="PF08241">
    <property type="entry name" value="Methyltransf_11"/>
    <property type="match status" value="1"/>
</dbReference>